<accession>A0A9P6AP65</accession>
<proteinExistence type="predicted"/>
<gene>
    <name evidence="2" type="ORF">BS47DRAFT_1396884</name>
</gene>
<comment type="caution">
    <text evidence="2">The sequence shown here is derived from an EMBL/GenBank/DDBJ whole genome shotgun (WGS) entry which is preliminary data.</text>
</comment>
<sequence length="269" mass="30501">MPVGQPQVALHTSQWQWLSHRGLDYAACPNIPAQKAFEAMTFAEYLKVYHWSIPESKEPIADKEYNEPATDNVAGQQLKEGIIQKQQEAQQWWFCHHWGLKQSGSNATLNSKQNSSQDATNTTLTVNPPPIPLPVFNPDLLSAQPITLPLKSTKNGPHHQQIEHVYSSLYWNSKIKALVAPQTEIDAAQVLAGDDADAKVKEHMSITTQQHITHQCWADKSDKVKAIVKAKREALYQEDLATWNKWNADLHTPQKQQEYTSPNVFFYLL</sequence>
<evidence type="ECO:0000313" key="2">
    <source>
        <dbReference type="EMBL" id="KAF9509450.1"/>
    </source>
</evidence>
<protein>
    <submittedName>
        <fullName evidence="2">Uncharacterized protein</fullName>
    </submittedName>
</protein>
<feature type="compositionally biased region" description="Polar residues" evidence="1">
    <location>
        <begin position="105"/>
        <end position="119"/>
    </location>
</feature>
<feature type="region of interest" description="Disordered" evidence="1">
    <location>
        <begin position="105"/>
        <end position="128"/>
    </location>
</feature>
<keyword evidence="3" id="KW-1185">Reference proteome</keyword>
<reference evidence="2" key="1">
    <citation type="journal article" date="2020" name="Nat. Commun.">
        <title>Large-scale genome sequencing of mycorrhizal fungi provides insights into the early evolution of symbiotic traits.</title>
        <authorList>
            <person name="Miyauchi S."/>
            <person name="Kiss E."/>
            <person name="Kuo A."/>
            <person name="Drula E."/>
            <person name="Kohler A."/>
            <person name="Sanchez-Garcia M."/>
            <person name="Morin E."/>
            <person name="Andreopoulos B."/>
            <person name="Barry K.W."/>
            <person name="Bonito G."/>
            <person name="Buee M."/>
            <person name="Carver A."/>
            <person name="Chen C."/>
            <person name="Cichocki N."/>
            <person name="Clum A."/>
            <person name="Culley D."/>
            <person name="Crous P.W."/>
            <person name="Fauchery L."/>
            <person name="Girlanda M."/>
            <person name="Hayes R.D."/>
            <person name="Keri Z."/>
            <person name="LaButti K."/>
            <person name="Lipzen A."/>
            <person name="Lombard V."/>
            <person name="Magnuson J."/>
            <person name="Maillard F."/>
            <person name="Murat C."/>
            <person name="Nolan M."/>
            <person name="Ohm R.A."/>
            <person name="Pangilinan J."/>
            <person name="Pereira M.F."/>
            <person name="Perotto S."/>
            <person name="Peter M."/>
            <person name="Pfister S."/>
            <person name="Riley R."/>
            <person name="Sitrit Y."/>
            <person name="Stielow J.B."/>
            <person name="Szollosi G."/>
            <person name="Zifcakova L."/>
            <person name="Stursova M."/>
            <person name="Spatafora J.W."/>
            <person name="Tedersoo L."/>
            <person name="Vaario L.M."/>
            <person name="Yamada A."/>
            <person name="Yan M."/>
            <person name="Wang P."/>
            <person name="Xu J."/>
            <person name="Bruns T."/>
            <person name="Baldrian P."/>
            <person name="Vilgalys R."/>
            <person name="Dunand C."/>
            <person name="Henrissat B."/>
            <person name="Grigoriev I.V."/>
            <person name="Hibbett D."/>
            <person name="Nagy L.G."/>
            <person name="Martin F.M."/>
        </authorList>
    </citation>
    <scope>NUCLEOTIDE SEQUENCE</scope>
    <source>
        <strain evidence="2">UP504</strain>
    </source>
</reference>
<name>A0A9P6AP65_9AGAM</name>
<dbReference type="Proteomes" id="UP000886523">
    <property type="component" value="Unassembled WGS sequence"/>
</dbReference>
<dbReference type="EMBL" id="MU129035">
    <property type="protein sequence ID" value="KAF9509450.1"/>
    <property type="molecule type" value="Genomic_DNA"/>
</dbReference>
<dbReference type="AlphaFoldDB" id="A0A9P6AP65"/>
<organism evidence="2 3">
    <name type="scientific">Hydnum rufescens UP504</name>
    <dbReference type="NCBI Taxonomy" id="1448309"/>
    <lineage>
        <taxon>Eukaryota</taxon>
        <taxon>Fungi</taxon>
        <taxon>Dikarya</taxon>
        <taxon>Basidiomycota</taxon>
        <taxon>Agaricomycotina</taxon>
        <taxon>Agaricomycetes</taxon>
        <taxon>Cantharellales</taxon>
        <taxon>Hydnaceae</taxon>
        <taxon>Hydnum</taxon>
    </lineage>
</organism>
<evidence type="ECO:0000313" key="3">
    <source>
        <dbReference type="Proteomes" id="UP000886523"/>
    </source>
</evidence>
<evidence type="ECO:0000256" key="1">
    <source>
        <dbReference type="SAM" id="MobiDB-lite"/>
    </source>
</evidence>